<accession>A0A246JTQ8</accession>
<organism evidence="1 2">
    <name type="scientific">Sphingopyxis witflariensis</name>
    <dbReference type="NCBI Taxonomy" id="173675"/>
    <lineage>
        <taxon>Bacteria</taxon>
        <taxon>Pseudomonadati</taxon>
        <taxon>Pseudomonadota</taxon>
        <taxon>Alphaproteobacteria</taxon>
        <taxon>Sphingomonadales</taxon>
        <taxon>Sphingomonadaceae</taxon>
        <taxon>Sphingopyxis</taxon>
    </lineage>
</organism>
<sequence>MSNTPHTLGDEFPDQMDQIHALKVSNTRFAKLLVDYDAVNDEIHRAETNIAPVSQDRETELRKQRLALKDQIAQALTENA</sequence>
<evidence type="ECO:0008006" key="3">
    <source>
        <dbReference type="Google" id="ProtNLM"/>
    </source>
</evidence>
<gene>
    <name evidence="1" type="ORF">CDQ91_12810</name>
</gene>
<comment type="caution">
    <text evidence="1">The sequence shown here is derived from an EMBL/GenBank/DDBJ whole genome shotgun (WGS) entry which is preliminary data.</text>
</comment>
<name>A0A246JTQ8_9SPHN</name>
<keyword evidence="2" id="KW-1185">Reference proteome</keyword>
<dbReference type="Proteomes" id="UP000197097">
    <property type="component" value="Unassembled WGS sequence"/>
</dbReference>
<dbReference type="Gene3D" id="6.10.280.50">
    <property type="match status" value="1"/>
</dbReference>
<dbReference type="RefSeq" id="WP_088473117.1">
    <property type="nucleotide sequence ID" value="NZ_NISJ01000006.1"/>
</dbReference>
<evidence type="ECO:0000313" key="2">
    <source>
        <dbReference type="Proteomes" id="UP000197097"/>
    </source>
</evidence>
<dbReference type="AlphaFoldDB" id="A0A246JTQ8"/>
<evidence type="ECO:0000313" key="1">
    <source>
        <dbReference type="EMBL" id="OWQ96372.1"/>
    </source>
</evidence>
<reference evidence="1 2" key="1">
    <citation type="journal article" date="2002" name="Int. J. Syst. Evol. Microbiol.">
        <title>Sphingopyxis witflariensis sp. nov., isolated from activated sludge.</title>
        <authorList>
            <person name="Kampfer P."/>
            <person name="Witzenberger R."/>
            <person name="Denner E.B."/>
            <person name="Busse H.J."/>
            <person name="Neef A."/>
        </authorList>
    </citation>
    <scope>NUCLEOTIDE SEQUENCE [LARGE SCALE GENOMIC DNA]</scope>
    <source>
        <strain evidence="1 2">DSM 14551</strain>
    </source>
</reference>
<dbReference type="Pfam" id="PF04325">
    <property type="entry name" value="DUF465"/>
    <property type="match status" value="1"/>
</dbReference>
<dbReference type="InterPro" id="IPR007420">
    <property type="entry name" value="DUF465"/>
</dbReference>
<proteinExistence type="predicted"/>
<dbReference type="InterPro" id="IPR038444">
    <property type="entry name" value="DUF465_sf"/>
</dbReference>
<dbReference type="EMBL" id="NISJ01000006">
    <property type="protein sequence ID" value="OWQ96372.1"/>
    <property type="molecule type" value="Genomic_DNA"/>
</dbReference>
<dbReference type="OrthoDB" id="1263265at2"/>
<protein>
    <recommendedName>
        <fullName evidence="3">DUF465 domain-containing protein</fullName>
    </recommendedName>
</protein>